<evidence type="ECO:0000313" key="2">
    <source>
        <dbReference type="Proteomes" id="UP000092993"/>
    </source>
</evidence>
<name>A0A1C7M121_GRIFR</name>
<protein>
    <submittedName>
        <fullName evidence="1">Uncharacterized protein</fullName>
    </submittedName>
</protein>
<dbReference type="EMBL" id="LUGG01000014">
    <property type="protein sequence ID" value="OBZ70116.1"/>
    <property type="molecule type" value="Genomic_DNA"/>
</dbReference>
<evidence type="ECO:0000313" key="1">
    <source>
        <dbReference type="EMBL" id="OBZ70116.1"/>
    </source>
</evidence>
<feature type="non-terminal residue" evidence="1">
    <location>
        <position position="114"/>
    </location>
</feature>
<comment type="caution">
    <text evidence="1">The sequence shown here is derived from an EMBL/GenBank/DDBJ whole genome shotgun (WGS) entry which is preliminary data.</text>
</comment>
<gene>
    <name evidence="1" type="ORF">A0H81_09655</name>
</gene>
<reference evidence="1 2" key="1">
    <citation type="submission" date="2016-03" db="EMBL/GenBank/DDBJ databases">
        <title>Whole genome sequencing of Grifola frondosa 9006-11.</title>
        <authorList>
            <person name="Min B."/>
            <person name="Park H."/>
            <person name="Kim J.-G."/>
            <person name="Cho H."/>
            <person name="Oh Y.-L."/>
            <person name="Kong W.-S."/>
            <person name="Choi I.-G."/>
        </authorList>
    </citation>
    <scope>NUCLEOTIDE SEQUENCE [LARGE SCALE GENOMIC DNA]</scope>
    <source>
        <strain evidence="1 2">9006-11</strain>
    </source>
</reference>
<accession>A0A1C7M121</accession>
<dbReference type="AlphaFoldDB" id="A0A1C7M121"/>
<proteinExistence type="predicted"/>
<dbReference type="Proteomes" id="UP000092993">
    <property type="component" value="Unassembled WGS sequence"/>
</dbReference>
<sequence length="114" mass="12604">MQMLISLPNGRSPAMRNCAVSGASKRECADHLFANISFAYLVQHVSVVYQKRKSGRARLLNVYTADARDVALILNLFTDAMGSEEGKRKTCRRDLSALLLSICLLMRLSLGGQE</sequence>
<organism evidence="1 2">
    <name type="scientific">Grifola frondosa</name>
    <name type="common">Maitake</name>
    <name type="synonym">Polyporus frondosus</name>
    <dbReference type="NCBI Taxonomy" id="5627"/>
    <lineage>
        <taxon>Eukaryota</taxon>
        <taxon>Fungi</taxon>
        <taxon>Dikarya</taxon>
        <taxon>Basidiomycota</taxon>
        <taxon>Agaricomycotina</taxon>
        <taxon>Agaricomycetes</taxon>
        <taxon>Polyporales</taxon>
        <taxon>Grifolaceae</taxon>
        <taxon>Grifola</taxon>
    </lineage>
</organism>
<keyword evidence="2" id="KW-1185">Reference proteome</keyword>